<accession>A0ABS6KBE5</accession>
<gene>
    <name evidence="3" type="ORF">KTH90_17600</name>
</gene>
<keyword evidence="2" id="KW-0472">Membrane</keyword>
<feature type="transmembrane region" description="Helical" evidence="2">
    <location>
        <begin position="48"/>
        <end position="69"/>
    </location>
</feature>
<proteinExistence type="predicted"/>
<protein>
    <recommendedName>
        <fullName evidence="5">DUF4179 domain-containing protein</fullName>
    </recommendedName>
</protein>
<evidence type="ECO:0000313" key="4">
    <source>
        <dbReference type="Proteomes" id="UP001314681"/>
    </source>
</evidence>
<organism evidence="3 4">
    <name type="scientific">Diplocloster modestus</name>
    <dbReference type="NCBI Taxonomy" id="2850322"/>
    <lineage>
        <taxon>Bacteria</taxon>
        <taxon>Bacillati</taxon>
        <taxon>Bacillota</taxon>
        <taxon>Clostridia</taxon>
        <taxon>Lachnospirales</taxon>
        <taxon>Lachnospiraceae</taxon>
        <taxon>Diplocloster</taxon>
    </lineage>
</organism>
<dbReference type="Proteomes" id="UP001314681">
    <property type="component" value="Unassembled WGS sequence"/>
</dbReference>
<dbReference type="Gene3D" id="2.60.40.1640">
    <property type="entry name" value="Conserved domain protein"/>
    <property type="match status" value="1"/>
</dbReference>
<evidence type="ECO:0000256" key="1">
    <source>
        <dbReference type="SAM" id="MobiDB-lite"/>
    </source>
</evidence>
<keyword evidence="4" id="KW-1185">Reference proteome</keyword>
<feature type="region of interest" description="Disordered" evidence="1">
    <location>
        <begin position="87"/>
        <end position="113"/>
    </location>
</feature>
<name>A0ABS6KBE5_9FIRM</name>
<dbReference type="RefSeq" id="WP_238727155.1">
    <property type="nucleotide sequence ID" value="NZ_JAHQCX010000014.1"/>
</dbReference>
<reference evidence="3 4" key="1">
    <citation type="submission" date="2021-06" db="EMBL/GenBank/DDBJ databases">
        <title>Description of novel taxa of the family Lachnospiraceae.</title>
        <authorList>
            <person name="Chaplin A.V."/>
            <person name="Sokolova S.R."/>
            <person name="Pikina A.P."/>
            <person name="Korzhanova M."/>
            <person name="Belova V."/>
            <person name="Korostin D."/>
            <person name="Efimov B.A."/>
        </authorList>
    </citation>
    <scope>NUCLEOTIDE SEQUENCE [LARGE SCALE GENOMIC DNA]</scope>
    <source>
        <strain evidence="3 4">ASD4241</strain>
    </source>
</reference>
<comment type="caution">
    <text evidence="3">The sequence shown here is derived from an EMBL/GenBank/DDBJ whole genome shotgun (WGS) entry which is preliminary data.</text>
</comment>
<keyword evidence="2" id="KW-1133">Transmembrane helix</keyword>
<evidence type="ECO:0000313" key="3">
    <source>
        <dbReference type="EMBL" id="MBU9727828.1"/>
    </source>
</evidence>
<keyword evidence="2" id="KW-0812">Transmembrane</keyword>
<dbReference type="EMBL" id="JAHQCX010000014">
    <property type="protein sequence ID" value="MBU9727828.1"/>
    <property type="molecule type" value="Genomic_DNA"/>
</dbReference>
<sequence>MRYEKKPLWDNTFPEVPECFHRTVIQEIDRQVRDKSCRRKKHIGRKALLVLAATLILGTTAFAAARHLLFERFDMERDERREKAEDLLQTDITQKTEKNENPTAGGTAVEGSENWLPLEDQSPLLQIRETIYDGMKLYVYANATENGRKYDLNADRLFADGKECGPVDTVEENGEYTFRVDLSEQGLPDDFEVRIPVSVYRKSTAEPDSDTQNPEEIVRYQNQDLIFRVASDQPAQRQQGQIIQLKDCSASLNNCVITPISMKIDFSYQFSGEGAEQKARDFASGTEFFFRDDQGNEYEFKNGEGGNSTLVNVEQTENQDWRVDIRYDISDGAEQITALEIVPIRFREIPDSAREILDEYVFSVPIHD</sequence>
<evidence type="ECO:0008006" key="5">
    <source>
        <dbReference type="Google" id="ProtNLM"/>
    </source>
</evidence>
<evidence type="ECO:0000256" key="2">
    <source>
        <dbReference type="SAM" id="Phobius"/>
    </source>
</evidence>